<protein>
    <submittedName>
        <fullName evidence="1">Uncharacterized protein</fullName>
    </submittedName>
</protein>
<feature type="non-terminal residue" evidence="1">
    <location>
        <position position="1"/>
    </location>
</feature>
<proteinExistence type="predicted"/>
<dbReference type="EMBL" id="EQ981158">
    <property type="protein sequence ID" value="EEF24837.1"/>
    <property type="molecule type" value="Genomic_DNA"/>
</dbReference>
<keyword evidence="2" id="KW-1185">Reference proteome</keyword>
<sequence length="93" mass="9805">AGELLLEQFHEARPGRVERLLHGQRIAYAAHVRGGVGNAAERGAGLVRPALHAPLDVEPGLRAGLGIVALHGVECARQIGPVAGKVRHCAREK</sequence>
<dbReference type="Proteomes" id="UP000008311">
    <property type="component" value="Unassembled WGS sequence"/>
</dbReference>
<organism evidence="1 2">
    <name type="scientific">Ricinus communis</name>
    <name type="common">Castor bean</name>
    <dbReference type="NCBI Taxonomy" id="3988"/>
    <lineage>
        <taxon>Eukaryota</taxon>
        <taxon>Viridiplantae</taxon>
        <taxon>Streptophyta</taxon>
        <taxon>Embryophyta</taxon>
        <taxon>Tracheophyta</taxon>
        <taxon>Spermatophyta</taxon>
        <taxon>Magnoliopsida</taxon>
        <taxon>eudicotyledons</taxon>
        <taxon>Gunneridae</taxon>
        <taxon>Pentapetalae</taxon>
        <taxon>rosids</taxon>
        <taxon>fabids</taxon>
        <taxon>Malpighiales</taxon>
        <taxon>Euphorbiaceae</taxon>
        <taxon>Acalyphoideae</taxon>
        <taxon>Acalypheae</taxon>
        <taxon>Ricinus</taxon>
    </lineage>
</organism>
<evidence type="ECO:0000313" key="1">
    <source>
        <dbReference type="EMBL" id="EEF24837.1"/>
    </source>
</evidence>
<reference evidence="2" key="1">
    <citation type="journal article" date="2010" name="Nat. Biotechnol.">
        <title>Draft genome sequence of the oilseed species Ricinus communis.</title>
        <authorList>
            <person name="Chan A.P."/>
            <person name="Crabtree J."/>
            <person name="Zhao Q."/>
            <person name="Lorenzi H."/>
            <person name="Orvis J."/>
            <person name="Puiu D."/>
            <person name="Melake-Berhan A."/>
            <person name="Jones K.M."/>
            <person name="Redman J."/>
            <person name="Chen G."/>
            <person name="Cahoon E.B."/>
            <person name="Gedil M."/>
            <person name="Stanke M."/>
            <person name="Haas B.J."/>
            <person name="Wortman J.R."/>
            <person name="Fraser-Liggett C.M."/>
            <person name="Ravel J."/>
            <person name="Rabinowicz P.D."/>
        </authorList>
    </citation>
    <scope>NUCLEOTIDE SEQUENCE [LARGE SCALE GENOMIC DNA]</scope>
    <source>
        <strain evidence="2">cv. Hale</strain>
    </source>
</reference>
<dbReference type="InParanoid" id="B9TH28"/>
<evidence type="ECO:0000313" key="2">
    <source>
        <dbReference type="Proteomes" id="UP000008311"/>
    </source>
</evidence>
<accession>B9TH28</accession>
<name>B9TH28_RICCO</name>
<dbReference type="AlphaFoldDB" id="B9TH28"/>
<gene>
    <name evidence="1" type="ORF">RCOM_1796690</name>
</gene>